<evidence type="ECO:0000256" key="4">
    <source>
        <dbReference type="ARBA" id="ARBA00022747"/>
    </source>
</evidence>
<dbReference type="AlphaFoldDB" id="D0GLB8"/>
<comment type="catalytic activity">
    <reaction evidence="7">
        <text>a 2'-deoxycytidine in DNA + S-adenosyl-L-methionine = a 5-methyl-2'-deoxycytidine in DNA + S-adenosyl-L-homocysteine + H(+)</text>
        <dbReference type="Rhea" id="RHEA:13681"/>
        <dbReference type="Rhea" id="RHEA-COMP:11369"/>
        <dbReference type="Rhea" id="RHEA-COMP:11370"/>
        <dbReference type="ChEBI" id="CHEBI:15378"/>
        <dbReference type="ChEBI" id="CHEBI:57856"/>
        <dbReference type="ChEBI" id="CHEBI:59789"/>
        <dbReference type="ChEBI" id="CHEBI:85452"/>
        <dbReference type="ChEBI" id="CHEBI:85454"/>
        <dbReference type="EC" id="2.1.1.37"/>
    </reaction>
</comment>
<dbReference type="SUPFAM" id="SSF53335">
    <property type="entry name" value="S-adenosyl-L-methionine-dependent methyltransferases"/>
    <property type="match status" value="1"/>
</dbReference>
<keyword evidence="3 5" id="KW-0949">S-adenosyl-L-methionine</keyword>
<sequence length="318" mass="36783">MEKTFFDFCSGIGGGRLGFEKNGFICVGHCEIDEKADKTYQLFYNDGRNYGDLMKVNPKELPDFNYLIAGFPCQTFSIVGKREGFNDKRGEIIYGLKNILKEKNTPFFIMENVKGLANHEKGKTLKKIIELLEELDYHVEYKILDSLDYGVSQMRERLYIVGIKKELYKKKFNWKFKKSISKIEDFLIDVDNKELDINNETFQKYLSNKYNTGKYNIDELMNNDYLVLDTRQSDLRIYNGKVPTLRTGRHGILYIKNRKIKKLSGYEALLLQGIPKELAEKAKNSETADGVILSQAGNAMTVPVIYEIVKELKKYGEI</sequence>
<dbReference type="Proteomes" id="UP000004226">
    <property type="component" value="Unassembled WGS sequence"/>
</dbReference>
<dbReference type="NCBIfam" id="TIGR00675">
    <property type="entry name" value="dcm"/>
    <property type="match status" value="1"/>
</dbReference>
<dbReference type="GO" id="GO:0009307">
    <property type="term" value="P:DNA restriction-modification system"/>
    <property type="evidence" value="ECO:0007669"/>
    <property type="project" value="UniProtKB-KW"/>
</dbReference>
<dbReference type="PRINTS" id="PR00105">
    <property type="entry name" value="C5METTRFRASE"/>
</dbReference>
<keyword evidence="4" id="KW-0680">Restriction system</keyword>
<dbReference type="PROSITE" id="PS00094">
    <property type="entry name" value="C5_MTASE_1"/>
    <property type="match status" value="1"/>
</dbReference>
<dbReference type="GO" id="GO:0003886">
    <property type="term" value="F:DNA (cytosine-5-)-methyltransferase activity"/>
    <property type="evidence" value="ECO:0007669"/>
    <property type="project" value="UniProtKB-EC"/>
</dbReference>
<dbReference type="GO" id="GO:0032259">
    <property type="term" value="P:methylation"/>
    <property type="evidence" value="ECO:0007669"/>
    <property type="project" value="UniProtKB-KW"/>
</dbReference>
<dbReference type="EC" id="2.1.1.37" evidence="7"/>
<keyword evidence="1 5" id="KW-0489">Methyltransferase</keyword>
<gene>
    <name evidence="8" type="primary">dcm</name>
    <name evidence="8" type="ORF">HMPREF0554_1307</name>
</gene>
<proteinExistence type="inferred from homology"/>
<dbReference type="InterPro" id="IPR029063">
    <property type="entry name" value="SAM-dependent_MTases_sf"/>
</dbReference>
<dbReference type="PROSITE" id="PS51679">
    <property type="entry name" value="SAM_MT_C5"/>
    <property type="match status" value="1"/>
</dbReference>
<dbReference type="Gene3D" id="3.90.120.10">
    <property type="entry name" value="DNA Methylase, subunit A, domain 2"/>
    <property type="match status" value="1"/>
</dbReference>
<evidence type="ECO:0000256" key="5">
    <source>
        <dbReference type="PROSITE-ProRule" id="PRU01016"/>
    </source>
</evidence>
<dbReference type="REBASE" id="42809">
    <property type="entry name" value="M.Lgo264ORF1307P"/>
</dbReference>
<keyword evidence="9" id="KW-1185">Reference proteome</keyword>
<evidence type="ECO:0000256" key="7">
    <source>
        <dbReference type="RuleBase" id="RU000417"/>
    </source>
</evidence>
<feature type="active site" evidence="5">
    <location>
        <position position="73"/>
    </location>
</feature>
<dbReference type="PANTHER" id="PTHR46098:SF1">
    <property type="entry name" value="TRNA (CYTOSINE(38)-C(5))-METHYLTRANSFERASE"/>
    <property type="match status" value="1"/>
</dbReference>
<evidence type="ECO:0000256" key="6">
    <source>
        <dbReference type="RuleBase" id="RU000416"/>
    </source>
</evidence>
<dbReference type="Pfam" id="PF00145">
    <property type="entry name" value="DNA_methylase"/>
    <property type="match status" value="1"/>
</dbReference>
<evidence type="ECO:0000256" key="3">
    <source>
        <dbReference type="ARBA" id="ARBA00022691"/>
    </source>
</evidence>
<dbReference type="eggNOG" id="COG0270">
    <property type="taxonomic scope" value="Bacteria"/>
</dbReference>
<organism evidence="8 9">
    <name type="scientific">Pseudoleptotrichia goodfellowii F0264</name>
    <dbReference type="NCBI Taxonomy" id="596323"/>
    <lineage>
        <taxon>Bacteria</taxon>
        <taxon>Fusobacteriati</taxon>
        <taxon>Fusobacteriota</taxon>
        <taxon>Fusobacteriia</taxon>
        <taxon>Fusobacteriales</taxon>
        <taxon>Leptotrichiaceae</taxon>
        <taxon>Pseudoleptotrichia</taxon>
    </lineage>
</organism>
<dbReference type="EMBL" id="ADAD01000108">
    <property type="protein sequence ID" value="EEY35120.1"/>
    <property type="molecule type" value="Genomic_DNA"/>
</dbReference>
<dbReference type="RefSeq" id="WP_006807273.1">
    <property type="nucleotide sequence ID" value="NZ_ADAD01000108.1"/>
</dbReference>
<comment type="similarity">
    <text evidence="5 6">Belongs to the class I-like SAM-binding methyltransferase superfamily. C5-methyltransferase family.</text>
</comment>
<evidence type="ECO:0000256" key="2">
    <source>
        <dbReference type="ARBA" id="ARBA00022679"/>
    </source>
</evidence>
<dbReference type="PANTHER" id="PTHR46098">
    <property type="entry name" value="TRNA (CYTOSINE(38)-C(5))-METHYLTRANSFERASE"/>
    <property type="match status" value="1"/>
</dbReference>
<evidence type="ECO:0000256" key="1">
    <source>
        <dbReference type="ARBA" id="ARBA00022603"/>
    </source>
</evidence>
<keyword evidence="2 5" id="KW-0808">Transferase</keyword>
<evidence type="ECO:0000313" key="9">
    <source>
        <dbReference type="Proteomes" id="UP000004226"/>
    </source>
</evidence>
<reference evidence="8 9" key="1">
    <citation type="submission" date="2009-10" db="EMBL/GenBank/DDBJ databases">
        <authorList>
            <person name="Harkins D.M."/>
            <person name="Madupu R."/>
            <person name="Durkin A.S."/>
            <person name="Torralba M."/>
            <person name="Methe B."/>
            <person name="Sutton G.G."/>
            <person name="Strausberg R.L."/>
            <person name="Nelson K.E."/>
        </authorList>
    </citation>
    <scope>NUCLEOTIDE SEQUENCE [LARGE SCALE GENOMIC DNA]</scope>
    <source>
        <strain evidence="8 9">F0264</strain>
    </source>
</reference>
<dbReference type="Gene3D" id="3.40.50.150">
    <property type="entry name" value="Vaccinia Virus protein VP39"/>
    <property type="match status" value="1"/>
</dbReference>
<evidence type="ECO:0000313" key="8">
    <source>
        <dbReference type="EMBL" id="EEY35120.1"/>
    </source>
</evidence>
<comment type="caution">
    <text evidence="8">The sequence shown here is derived from an EMBL/GenBank/DDBJ whole genome shotgun (WGS) entry which is preliminary data.</text>
</comment>
<dbReference type="InterPro" id="IPR050750">
    <property type="entry name" value="C5-MTase"/>
</dbReference>
<name>D0GLB8_9FUSO</name>
<dbReference type="InterPro" id="IPR001525">
    <property type="entry name" value="C5_MeTfrase"/>
</dbReference>
<dbReference type="InterPro" id="IPR018117">
    <property type="entry name" value="C5_DNA_meth_AS"/>
</dbReference>
<protein>
    <recommendedName>
        <fullName evidence="7">Cytosine-specific methyltransferase</fullName>
        <ecNumber evidence="7">2.1.1.37</ecNumber>
    </recommendedName>
</protein>
<accession>D0GLB8</accession>